<dbReference type="Pfam" id="PF00059">
    <property type="entry name" value="Lectin_C"/>
    <property type="match status" value="1"/>
</dbReference>
<reference evidence="4" key="2">
    <citation type="submission" date="2025-08" db="UniProtKB">
        <authorList>
            <consortium name="Ensembl"/>
        </authorList>
    </citation>
    <scope>IDENTIFICATION</scope>
</reference>
<evidence type="ECO:0000256" key="2">
    <source>
        <dbReference type="SAM" id="SignalP"/>
    </source>
</evidence>
<dbReference type="AlphaFoldDB" id="A0A671U3W7"/>
<dbReference type="Gene3D" id="3.10.100.10">
    <property type="entry name" value="Mannose-Binding Protein A, subunit A"/>
    <property type="match status" value="1"/>
</dbReference>
<feature type="chain" id="PRO_5025636583" evidence="2">
    <location>
        <begin position="21"/>
        <end position="161"/>
    </location>
</feature>
<keyword evidence="2" id="KW-0732">Signal</keyword>
<dbReference type="InterPro" id="IPR050111">
    <property type="entry name" value="C-type_lectin/snaclec_domain"/>
</dbReference>
<dbReference type="InterPro" id="IPR016186">
    <property type="entry name" value="C-type_lectin-like/link_sf"/>
</dbReference>
<evidence type="ECO:0000256" key="1">
    <source>
        <dbReference type="ARBA" id="ARBA00023157"/>
    </source>
</evidence>
<keyword evidence="1" id="KW-1015">Disulfide bond</keyword>
<evidence type="ECO:0000313" key="5">
    <source>
        <dbReference type="Proteomes" id="UP000472265"/>
    </source>
</evidence>
<dbReference type="OrthoDB" id="441660at2759"/>
<keyword evidence="5" id="KW-1185">Reference proteome</keyword>
<dbReference type="InterPro" id="IPR016187">
    <property type="entry name" value="CTDL_fold"/>
</dbReference>
<proteinExistence type="predicted"/>
<sequence>MGSALPLIVLLCLAIGQLDGRNVRGSSRGKVCRYGPLWARYGSRYYVVEPRSLTMADAELNCIRLGGNLASIRSYSEHAWIRGLIRRVLRSYRYTWIGLFDAVQERKWLWTDGTKVRYTRWYRGQPNNYRGIEDCTYINYGNYWNDYRCDYKFPSVCVRRR</sequence>
<accession>A0A671U3W7</accession>
<feature type="domain" description="C-type lectin" evidence="3">
    <location>
        <begin position="41"/>
        <end position="158"/>
    </location>
</feature>
<reference evidence="4" key="3">
    <citation type="submission" date="2025-09" db="UniProtKB">
        <authorList>
            <consortium name="Ensembl"/>
        </authorList>
    </citation>
    <scope>IDENTIFICATION</scope>
</reference>
<dbReference type="GeneTree" id="ENSGT00940000162818"/>
<dbReference type="SMART" id="SM00034">
    <property type="entry name" value="CLECT"/>
    <property type="match status" value="1"/>
</dbReference>
<dbReference type="InParanoid" id="A0A671U3W7"/>
<dbReference type="FunCoup" id="A0A671U3W7">
    <property type="interactions" value="802"/>
</dbReference>
<evidence type="ECO:0000259" key="3">
    <source>
        <dbReference type="PROSITE" id="PS50041"/>
    </source>
</evidence>
<feature type="signal peptide" evidence="2">
    <location>
        <begin position="1"/>
        <end position="20"/>
    </location>
</feature>
<evidence type="ECO:0000313" key="4">
    <source>
        <dbReference type="Ensembl" id="ENSSAUP00010008770.1"/>
    </source>
</evidence>
<dbReference type="InterPro" id="IPR018378">
    <property type="entry name" value="C-type_lectin_CS"/>
</dbReference>
<gene>
    <name evidence="4" type="primary">LOC115584950</name>
</gene>
<reference evidence="4" key="1">
    <citation type="submission" date="2021-04" db="EMBL/GenBank/DDBJ databases">
        <authorList>
            <consortium name="Wellcome Sanger Institute Data Sharing"/>
        </authorList>
    </citation>
    <scope>NUCLEOTIDE SEQUENCE [LARGE SCALE GENOMIC DNA]</scope>
</reference>
<dbReference type="PRINTS" id="PR01504">
    <property type="entry name" value="PNCREATITSAP"/>
</dbReference>
<organism evidence="4 5">
    <name type="scientific">Sparus aurata</name>
    <name type="common">Gilthead sea bream</name>
    <dbReference type="NCBI Taxonomy" id="8175"/>
    <lineage>
        <taxon>Eukaryota</taxon>
        <taxon>Metazoa</taxon>
        <taxon>Chordata</taxon>
        <taxon>Craniata</taxon>
        <taxon>Vertebrata</taxon>
        <taxon>Euteleostomi</taxon>
        <taxon>Actinopterygii</taxon>
        <taxon>Neopterygii</taxon>
        <taxon>Teleostei</taxon>
        <taxon>Neoteleostei</taxon>
        <taxon>Acanthomorphata</taxon>
        <taxon>Eupercaria</taxon>
        <taxon>Spariformes</taxon>
        <taxon>Sparidae</taxon>
        <taxon>Sparus</taxon>
    </lineage>
</organism>
<dbReference type="Ensembl" id="ENSSAUT00010009374.1">
    <property type="protein sequence ID" value="ENSSAUP00010008770.1"/>
    <property type="gene ID" value="ENSSAUG00010004346.1"/>
</dbReference>
<dbReference type="PANTHER" id="PTHR22803">
    <property type="entry name" value="MANNOSE, PHOSPHOLIPASE, LECTIN RECEPTOR RELATED"/>
    <property type="match status" value="1"/>
</dbReference>
<protein>
    <submittedName>
        <fullName evidence="4">Galactose-specific lectin nattectin-like</fullName>
    </submittedName>
</protein>
<dbReference type="PROSITE" id="PS50041">
    <property type="entry name" value="C_TYPE_LECTIN_2"/>
    <property type="match status" value="1"/>
</dbReference>
<dbReference type="SUPFAM" id="SSF56436">
    <property type="entry name" value="C-type lectin-like"/>
    <property type="match status" value="1"/>
</dbReference>
<dbReference type="InterPro" id="IPR001304">
    <property type="entry name" value="C-type_lectin-like"/>
</dbReference>
<name>A0A671U3W7_SPAAU</name>
<dbReference type="PROSITE" id="PS00615">
    <property type="entry name" value="C_TYPE_LECTIN_1"/>
    <property type="match status" value="1"/>
</dbReference>
<dbReference type="Proteomes" id="UP000472265">
    <property type="component" value="Chromosome 7"/>
</dbReference>